<dbReference type="NCBIfam" id="NF003292">
    <property type="entry name" value="PRK04290.1-1"/>
    <property type="match status" value="1"/>
</dbReference>
<sequence length="218" mass="24103">MPDFKIVISDPSIKKVRVVPVKVVGVPDLPYSENHKEQREFVQCKANPKLIEMLNPELGVVIIRIWKNRANKEKVNIAAKVVEDKALDMQTVLVPESLLREKLGVGEAIGEIFRAPAFQIRVSGAEASRLVGLKIGDKFDGSLIGLNNIQLEIRGGSDLAGFPMRIDISGPVKKYVLFSQGPGFRPKENGERRRKLVRGDTISEDIVQINAVAILTKS</sequence>
<dbReference type="InterPro" id="IPR020924">
    <property type="entry name" value="Ribosomal_eS6_arc"/>
</dbReference>
<dbReference type="HAMAP" id="MF_00512">
    <property type="entry name" value="Ribosomal_eS6"/>
    <property type="match status" value="1"/>
</dbReference>
<comment type="caution">
    <text evidence="5">The sequence shown here is derived from an EMBL/GenBank/DDBJ whole genome shotgun (WGS) entry which is preliminary data.</text>
</comment>
<keyword evidence="2 4" id="KW-0689">Ribosomal protein</keyword>
<reference evidence="5" key="1">
    <citation type="journal article" date="2020" name="mSystems">
        <title>Genome- and Community-Level Interaction Insights into Carbon Utilization and Element Cycling Functions of Hydrothermarchaeota in Hydrothermal Sediment.</title>
        <authorList>
            <person name="Zhou Z."/>
            <person name="Liu Y."/>
            <person name="Xu W."/>
            <person name="Pan J."/>
            <person name="Luo Z.H."/>
            <person name="Li M."/>
        </authorList>
    </citation>
    <scope>NUCLEOTIDE SEQUENCE [LARGE SCALE GENOMIC DNA]</scope>
    <source>
        <strain evidence="5">SpSt-125</strain>
    </source>
</reference>
<protein>
    <recommendedName>
        <fullName evidence="4">Small ribosomal subunit protein eS6</fullName>
    </recommendedName>
</protein>
<evidence type="ECO:0000256" key="4">
    <source>
        <dbReference type="HAMAP-Rule" id="MF_00512"/>
    </source>
</evidence>
<comment type="similarity">
    <text evidence="1 4">Belongs to the eukaryotic ribosomal protein eS6 family.</text>
</comment>
<evidence type="ECO:0000256" key="1">
    <source>
        <dbReference type="ARBA" id="ARBA00009312"/>
    </source>
</evidence>
<dbReference type="InterPro" id="IPR018282">
    <property type="entry name" value="Ribosomal_eS6_CS"/>
</dbReference>
<accession>A0A7J2U673</accession>
<dbReference type="GO" id="GO:1990904">
    <property type="term" value="C:ribonucleoprotein complex"/>
    <property type="evidence" value="ECO:0007669"/>
    <property type="project" value="UniProtKB-KW"/>
</dbReference>
<dbReference type="GO" id="GO:0003735">
    <property type="term" value="F:structural constituent of ribosome"/>
    <property type="evidence" value="ECO:0007669"/>
    <property type="project" value="InterPro"/>
</dbReference>
<dbReference type="Pfam" id="PF01092">
    <property type="entry name" value="Ribosomal_S6e"/>
    <property type="match status" value="1"/>
</dbReference>
<dbReference type="InterPro" id="IPR001377">
    <property type="entry name" value="Ribosomal_eS6"/>
</dbReference>
<evidence type="ECO:0000256" key="3">
    <source>
        <dbReference type="ARBA" id="ARBA00023274"/>
    </source>
</evidence>
<organism evidence="5">
    <name type="scientific">Ignisphaera aggregans</name>
    <dbReference type="NCBI Taxonomy" id="334771"/>
    <lineage>
        <taxon>Archaea</taxon>
        <taxon>Thermoproteota</taxon>
        <taxon>Thermoprotei</taxon>
        <taxon>Desulfurococcales</taxon>
        <taxon>Desulfurococcaceae</taxon>
        <taxon>Ignisphaera</taxon>
    </lineage>
</organism>
<evidence type="ECO:0000256" key="2">
    <source>
        <dbReference type="ARBA" id="ARBA00022980"/>
    </source>
</evidence>
<dbReference type="PROSITE" id="PS00578">
    <property type="entry name" value="RIBOSOMAL_S6E"/>
    <property type="match status" value="1"/>
</dbReference>
<keyword evidence="3 4" id="KW-0687">Ribonucleoprotein</keyword>
<dbReference type="AlphaFoldDB" id="A0A7J2U673"/>
<gene>
    <name evidence="4" type="primary">rps6e</name>
    <name evidence="5" type="ORF">ENO26_09895</name>
</gene>
<dbReference type="GO" id="GO:0006412">
    <property type="term" value="P:translation"/>
    <property type="evidence" value="ECO:0007669"/>
    <property type="project" value="UniProtKB-UniRule"/>
</dbReference>
<evidence type="ECO:0000313" key="5">
    <source>
        <dbReference type="EMBL" id="HEM67855.1"/>
    </source>
</evidence>
<dbReference type="EMBL" id="DSEU01000070">
    <property type="protein sequence ID" value="HEM67855.1"/>
    <property type="molecule type" value="Genomic_DNA"/>
</dbReference>
<proteinExistence type="inferred from homology"/>
<dbReference type="GO" id="GO:0005840">
    <property type="term" value="C:ribosome"/>
    <property type="evidence" value="ECO:0007669"/>
    <property type="project" value="UniProtKB-KW"/>
</dbReference>
<dbReference type="PANTHER" id="PTHR11502">
    <property type="entry name" value="40S RIBOSOMAL PROTEIN S6"/>
    <property type="match status" value="1"/>
</dbReference>
<dbReference type="SMART" id="SM01405">
    <property type="entry name" value="Ribosomal_S6e"/>
    <property type="match status" value="1"/>
</dbReference>
<name>A0A7J2U673_9CREN</name>